<dbReference type="RefSeq" id="WP_377569384.1">
    <property type="nucleotide sequence ID" value="NZ_JBHTMP010000011.1"/>
</dbReference>
<organism evidence="1 2">
    <name type="scientific">Micromonospora sonneratiae</name>
    <dbReference type="NCBI Taxonomy" id="1184706"/>
    <lineage>
        <taxon>Bacteria</taxon>
        <taxon>Bacillati</taxon>
        <taxon>Actinomycetota</taxon>
        <taxon>Actinomycetes</taxon>
        <taxon>Micromonosporales</taxon>
        <taxon>Micromonosporaceae</taxon>
        <taxon>Micromonospora</taxon>
    </lineage>
</organism>
<gene>
    <name evidence="1" type="ORF">ACFQ4H_09715</name>
</gene>
<accession>A0ABW3YAZ4</accession>
<sequence>MEHLIRDRDGKYPARFDTILTNAEITAVHNGIRMPRINSIMERWIQPAAMSYSTEH</sequence>
<dbReference type="Proteomes" id="UP001597260">
    <property type="component" value="Unassembled WGS sequence"/>
</dbReference>
<protein>
    <submittedName>
        <fullName evidence="1">Uncharacterized protein</fullName>
    </submittedName>
</protein>
<dbReference type="EMBL" id="JBHTMP010000011">
    <property type="protein sequence ID" value="MFD1321364.1"/>
    <property type="molecule type" value="Genomic_DNA"/>
</dbReference>
<keyword evidence="2" id="KW-1185">Reference proteome</keyword>
<evidence type="ECO:0000313" key="2">
    <source>
        <dbReference type="Proteomes" id="UP001597260"/>
    </source>
</evidence>
<evidence type="ECO:0000313" key="1">
    <source>
        <dbReference type="EMBL" id="MFD1321364.1"/>
    </source>
</evidence>
<proteinExistence type="predicted"/>
<comment type="caution">
    <text evidence="1">The sequence shown here is derived from an EMBL/GenBank/DDBJ whole genome shotgun (WGS) entry which is preliminary data.</text>
</comment>
<reference evidence="2" key="1">
    <citation type="journal article" date="2019" name="Int. J. Syst. Evol. Microbiol.">
        <title>The Global Catalogue of Microorganisms (GCM) 10K type strain sequencing project: providing services to taxonomists for standard genome sequencing and annotation.</title>
        <authorList>
            <consortium name="The Broad Institute Genomics Platform"/>
            <consortium name="The Broad Institute Genome Sequencing Center for Infectious Disease"/>
            <person name="Wu L."/>
            <person name="Ma J."/>
        </authorList>
    </citation>
    <scope>NUCLEOTIDE SEQUENCE [LARGE SCALE GENOMIC DNA]</scope>
    <source>
        <strain evidence="2">JCM 31037</strain>
    </source>
</reference>
<name>A0ABW3YAZ4_9ACTN</name>